<dbReference type="RefSeq" id="WP_036083039.1">
    <property type="nucleotide sequence ID" value="NZ_CBCSHQ010000002.1"/>
</dbReference>
<dbReference type="SUPFAM" id="SSF53850">
    <property type="entry name" value="Periplasmic binding protein-like II"/>
    <property type="match status" value="1"/>
</dbReference>
<dbReference type="STRING" id="1552123.EP57_00260"/>
<dbReference type="Gene3D" id="3.10.105.10">
    <property type="entry name" value="Dipeptide-binding Protein, Domain 3"/>
    <property type="match status" value="1"/>
</dbReference>
<comment type="caution">
    <text evidence="8">The sequence shown here is derived from an EMBL/GenBank/DDBJ whole genome shotgun (WGS) entry which is preliminary data.</text>
</comment>
<reference evidence="12 13" key="2">
    <citation type="submission" date="2020-03" db="EMBL/GenBank/DDBJ databases">
        <title>Soil Listeria distribution.</title>
        <authorList>
            <person name="Liao J."/>
            <person name="Wiedmann M."/>
        </authorList>
    </citation>
    <scope>NUCLEOTIDE SEQUENCE [LARGE SCALE GENOMIC DNA]</scope>
    <source>
        <strain evidence="10 13">FSL L7-0149</strain>
        <strain evidence="9 12">FSL L7-1387</strain>
    </source>
</reference>
<dbReference type="Gene3D" id="3.40.190.10">
    <property type="entry name" value="Periplasmic binding protein-like II"/>
    <property type="match status" value="1"/>
</dbReference>
<evidence type="ECO:0000313" key="10">
    <source>
        <dbReference type="EMBL" id="MBC2241677.1"/>
    </source>
</evidence>
<name>A0A099WMX5_9LIST</name>
<keyword evidence="11" id="KW-1185">Reference proteome</keyword>
<dbReference type="PANTHER" id="PTHR30290:SF10">
    <property type="entry name" value="PERIPLASMIC OLIGOPEPTIDE-BINDING PROTEIN-RELATED"/>
    <property type="match status" value="1"/>
</dbReference>
<evidence type="ECO:0000256" key="3">
    <source>
        <dbReference type="ARBA" id="ARBA00022448"/>
    </source>
</evidence>
<keyword evidence="3" id="KW-0813">Transport</keyword>
<dbReference type="GO" id="GO:0030288">
    <property type="term" value="C:outer membrane-bounded periplasmic space"/>
    <property type="evidence" value="ECO:0007669"/>
    <property type="project" value="UniProtKB-ARBA"/>
</dbReference>
<dbReference type="Proteomes" id="UP000541955">
    <property type="component" value="Unassembled WGS sequence"/>
</dbReference>
<feature type="domain" description="Solute-binding protein family 5" evidence="7">
    <location>
        <begin position="85"/>
        <end position="472"/>
    </location>
</feature>
<sequence length="556" mass="61751">MKKSKLFLVLGLTLVLSLVLAACGGGSDSKSGSGGSKDSEQVLNLMESALIPSADSTKADDAVGLNVINQTNEGLYALDKDGVAQPAGATEKATVSDDKKVYTFKLRDDAKWSNGDPVTAKDYVYSWQRAVDPKTAATYSYLFDGLVQNASEIIKGEKKPSELGIKAVDDTTLEVTLVQPTAYFDSLLAFPTFFPLNQKFVEEKGDKYALDSDSILYNGPFKLTDWNGTGKTWAFVPNDTYWDKKAVKLKKINVQVVQDSGTSVNLYNTGKLDKALLSAEYAVQNKNKDDYTVEEESSVFYIKFNQERNGKKTPLANENIRKALALSMDKQSYVDTVLQNGSIPANGLVPKKFTFDPKDNKDYRDEVGDVGTYDLAAAKKAWTQGLKELGVTSLNLEFTSDDTENAKKSSEFLQNQWEKNLSGLKVTLKNVPFKIRLANDQKQDYDFSMSAWGPDYQDPSTFLNLFRTGNTQNRMSYSNADYDKIIDQAAGPLAGDTQARWDEMLKAEPILITKDQAIQPLYQRAKAFLQQPYVKDLQKNAFGPDYTFKNTYIDGK</sequence>
<keyword evidence="5" id="KW-0571">Peptide transport</keyword>
<protein>
    <submittedName>
        <fullName evidence="8">Peptide ABC transporter substrate-binding protein</fullName>
    </submittedName>
</protein>
<dbReference type="eggNOG" id="COG4166">
    <property type="taxonomic scope" value="Bacteria"/>
</dbReference>
<dbReference type="OrthoDB" id="9801912at2"/>
<evidence type="ECO:0000313" key="12">
    <source>
        <dbReference type="Proteomes" id="UP000541955"/>
    </source>
</evidence>
<dbReference type="EMBL" id="JAARZA010000007">
    <property type="protein sequence ID" value="MBC2241677.1"/>
    <property type="molecule type" value="Genomic_DNA"/>
</dbReference>
<dbReference type="PROSITE" id="PS51257">
    <property type="entry name" value="PROKAR_LIPOPROTEIN"/>
    <property type="match status" value="1"/>
</dbReference>
<dbReference type="CDD" id="cd08504">
    <property type="entry name" value="PBP2_OppA"/>
    <property type="match status" value="1"/>
</dbReference>
<evidence type="ECO:0000313" key="9">
    <source>
        <dbReference type="EMBL" id="MBC1561140.1"/>
    </source>
</evidence>
<evidence type="ECO:0000259" key="7">
    <source>
        <dbReference type="Pfam" id="PF00496"/>
    </source>
</evidence>
<dbReference type="InterPro" id="IPR000914">
    <property type="entry name" value="SBP_5_dom"/>
</dbReference>
<dbReference type="AlphaFoldDB" id="A0A099WMX5"/>
<proteinExistence type="inferred from homology"/>
<dbReference type="Proteomes" id="UP000553016">
    <property type="component" value="Unassembled WGS sequence"/>
</dbReference>
<dbReference type="FunFam" id="3.10.105.10:FF:000001">
    <property type="entry name" value="Oligopeptide ABC transporter, oligopeptide-binding protein"/>
    <property type="match status" value="1"/>
</dbReference>
<dbReference type="Gene3D" id="3.90.76.10">
    <property type="entry name" value="Dipeptide-binding Protein, Domain 1"/>
    <property type="match status" value="1"/>
</dbReference>
<dbReference type="EMBL" id="JAARRW010000001">
    <property type="protein sequence ID" value="MBC1561140.1"/>
    <property type="molecule type" value="Genomic_DNA"/>
</dbReference>
<comment type="similarity">
    <text evidence="2">Belongs to the bacterial solute-binding protein 5 family.</text>
</comment>
<gene>
    <name evidence="8" type="ORF">EP57_00260</name>
    <name evidence="9" type="ORF">HB902_03570</name>
    <name evidence="10" type="ORF">HCB35_14445</name>
</gene>
<organism evidence="8 11">
    <name type="scientific">Listeria booriae</name>
    <dbReference type="NCBI Taxonomy" id="1552123"/>
    <lineage>
        <taxon>Bacteria</taxon>
        <taxon>Bacillati</taxon>
        <taxon>Bacillota</taxon>
        <taxon>Bacilli</taxon>
        <taxon>Bacillales</taxon>
        <taxon>Listeriaceae</taxon>
        <taxon>Listeria</taxon>
    </lineage>
</organism>
<dbReference type="GO" id="GO:0043190">
    <property type="term" value="C:ATP-binding cassette (ABC) transporter complex"/>
    <property type="evidence" value="ECO:0007669"/>
    <property type="project" value="InterPro"/>
</dbReference>
<dbReference type="GO" id="GO:1904680">
    <property type="term" value="F:peptide transmembrane transporter activity"/>
    <property type="evidence" value="ECO:0007669"/>
    <property type="project" value="TreeGrafter"/>
</dbReference>
<dbReference type="FunFam" id="3.90.76.10:FF:000001">
    <property type="entry name" value="Oligopeptide ABC transporter substrate-binding protein"/>
    <property type="match status" value="1"/>
</dbReference>
<evidence type="ECO:0000313" key="8">
    <source>
        <dbReference type="EMBL" id="KGL45465.1"/>
    </source>
</evidence>
<evidence type="ECO:0000313" key="11">
    <source>
        <dbReference type="Proteomes" id="UP000029844"/>
    </source>
</evidence>
<dbReference type="GeneID" id="58715881"/>
<dbReference type="PIRSF" id="PIRSF002741">
    <property type="entry name" value="MppA"/>
    <property type="match status" value="1"/>
</dbReference>
<dbReference type="PANTHER" id="PTHR30290">
    <property type="entry name" value="PERIPLASMIC BINDING COMPONENT OF ABC TRANSPORTER"/>
    <property type="match status" value="1"/>
</dbReference>
<evidence type="ECO:0000256" key="4">
    <source>
        <dbReference type="ARBA" id="ARBA00022729"/>
    </source>
</evidence>
<evidence type="ECO:0000313" key="13">
    <source>
        <dbReference type="Proteomes" id="UP000553016"/>
    </source>
</evidence>
<dbReference type="Proteomes" id="UP000029844">
    <property type="component" value="Unassembled WGS sequence"/>
</dbReference>
<keyword evidence="5" id="KW-0653">Protein transport</keyword>
<evidence type="ECO:0000256" key="1">
    <source>
        <dbReference type="ARBA" id="ARBA00004196"/>
    </source>
</evidence>
<dbReference type="GO" id="GO:0015833">
    <property type="term" value="P:peptide transport"/>
    <property type="evidence" value="ECO:0007669"/>
    <property type="project" value="UniProtKB-KW"/>
</dbReference>
<accession>A0A099WMX5</accession>
<feature type="chain" id="PRO_5041521422" evidence="6">
    <location>
        <begin position="22"/>
        <end position="556"/>
    </location>
</feature>
<comment type="subcellular location">
    <subcellularLocation>
        <location evidence="1">Cell envelope</location>
    </subcellularLocation>
</comment>
<reference evidence="8 11" key="1">
    <citation type="submission" date="2014-05" db="EMBL/GenBank/DDBJ databases">
        <title>Novel Listeriaceae from food processing environments.</title>
        <authorList>
            <person name="den Bakker H.C."/>
        </authorList>
    </citation>
    <scope>NUCLEOTIDE SEQUENCE [LARGE SCALE GENOMIC DNA]</scope>
    <source>
        <strain evidence="8 11">FSL A5-0281</strain>
    </source>
</reference>
<dbReference type="InterPro" id="IPR030678">
    <property type="entry name" value="Peptide/Ni-bd"/>
</dbReference>
<dbReference type="EMBL" id="JNFA01000001">
    <property type="protein sequence ID" value="KGL45465.1"/>
    <property type="molecule type" value="Genomic_DNA"/>
</dbReference>
<dbReference type="InterPro" id="IPR039424">
    <property type="entry name" value="SBP_5"/>
</dbReference>
<evidence type="ECO:0000256" key="2">
    <source>
        <dbReference type="ARBA" id="ARBA00005695"/>
    </source>
</evidence>
<feature type="signal peptide" evidence="6">
    <location>
        <begin position="1"/>
        <end position="21"/>
    </location>
</feature>
<dbReference type="Pfam" id="PF00496">
    <property type="entry name" value="SBP_bac_5"/>
    <property type="match status" value="1"/>
</dbReference>
<keyword evidence="4 6" id="KW-0732">Signal</keyword>
<evidence type="ECO:0000256" key="6">
    <source>
        <dbReference type="SAM" id="SignalP"/>
    </source>
</evidence>
<evidence type="ECO:0000256" key="5">
    <source>
        <dbReference type="ARBA" id="ARBA00022856"/>
    </source>
</evidence>